<dbReference type="RefSeq" id="WP_246915946.1">
    <property type="nucleotide sequence ID" value="NZ_CP090145.1"/>
</dbReference>
<reference evidence="1" key="2">
    <citation type="submission" date="2022-04" db="EMBL/GenBank/DDBJ databases">
        <title>Complete Genome Sequence of Flavobacterium sediminilitoris YSM-43, Isolated from a Tidal Sediment.</title>
        <authorList>
            <person name="Lee P.A."/>
        </authorList>
    </citation>
    <scope>NUCLEOTIDE SEQUENCE</scope>
    <source>
        <strain evidence="1">YSM-43</strain>
    </source>
</reference>
<evidence type="ECO:0000313" key="1">
    <source>
        <dbReference type="EMBL" id="UOX33291.1"/>
    </source>
</evidence>
<dbReference type="Proteomes" id="UP000830454">
    <property type="component" value="Chromosome"/>
</dbReference>
<keyword evidence="2" id="KW-1185">Reference proteome</keyword>
<gene>
    <name evidence="1" type="ORF">LXD69_14755</name>
</gene>
<protein>
    <submittedName>
        <fullName evidence="1">Uncharacterized protein</fullName>
    </submittedName>
</protein>
<dbReference type="EMBL" id="CP090145">
    <property type="protein sequence ID" value="UOX33291.1"/>
    <property type="molecule type" value="Genomic_DNA"/>
</dbReference>
<evidence type="ECO:0000313" key="2">
    <source>
        <dbReference type="Proteomes" id="UP000830454"/>
    </source>
</evidence>
<accession>A0ABY4HKW1</accession>
<reference evidence="1" key="1">
    <citation type="submission" date="2021-12" db="EMBL/GenBank/DDBJ databases">
        <authorList>
            <person name="Cha I.-T."/>
            <person name="Lee K.-E."/>
            <person name="Park S.-J."/>
        </authorList>
    </citation>
    <scope>NUCLEOTIDE SEQUENCE</scope>
    <source>
        <strain evidence="1">YSM-43</strain>
    </source>
</reference>
<sequence>MKKFFYFVLILIALLYISVKVFQNYKENNLLKNEAVVNIYFNLPEEEIDSYFGLEKGTFDKTKHTILCSFQKQNNYLLDYYYNLSIYNGTDLINCDEKFSIEKHRRFKKYDINSSTMIVRLVNIRSSNNYSANISNSIIAKKEEYINIGFGKINNIILDKNGASHYCH</sequence>
<organism evidence="1 2">
    <name type="scientific">Flavobacterium sediminilitoris</name>
    <dbReference type="NCBI Taxonomy" id="2024526"/>
    <lineage>
        <taxon>Bacteria</taxon>
        <taxon>Pseudomonadati</taxon>
        <taxon>Bacteroidota</taxon>
        <taxon>Flavobacteriia</taxon>
        <taxon>Flavobacteriales</taxon>
        <taxon>Flavobacteriaceae</taxon>
        <taxon>Flavobacterium</taxon>
    </lineage>
</organism>
<proteinExistence type="predicted"/>
<name>A0ABY4HKW1_9FLAO</name>